<evidence type="ECO:0000313" key="4">
    <source>
        <dbReference type="Proteomes" id="UP000028504"/>
    </source>
</evidence>
<feature type="signal peptide" evidence="2">
    <location>
        <begin position="1"/>
        <end position="29"/>
    </location>
</feature>
<feature type="chain" id="PRO_5045941296" description="Secreted protein" evidence="2">
    <location>
        <begin position="30"/>
        <end position="191"/>
    </location>
</feature>
<sequence length="191" mass="19967">MVTKRKILRAAAALCVAAVISAGSTVAVSAEPTHPEPATSTGSTETSTEKIRQSLEASVEGVSPALVIDRTVEEDNDVLTETTTLDTGDVFTSVLDRPTSILKAYYNGRLVNEVNLDVVFEEMVVSEGGPSAVQSRSWQCNTIEWLAYGNTAVWGIVAALFPPSVVAAAIGGTLTGAALLAAKQACEARIQ</sequence>
<evidence type="ECO:0008006" key="5">
    <source>
        <dbReference type="Google" id="ProtNLM"/>
    </source>
</evidence>
<evidence type="ECO:0000313" key="3">
    <source>
        <dbReference type="EMBL" id="AIG63704.1"/>
    </source>
</evidence>
<keyword evidence="4" id="KW-1185">Reference proteome</keyword>
<dbReference type="EMBL" id="CP008944">
    <property type="protein sequence ID" value="AIG63704.1"/>
    <property type="molecule type" value="Genomic_DNA"/>
</dbReference>
<organism evidence="3 4">
    <name type="scientific">Corynebacterium atypicum</name>
    <dbReference type="NCBI Taxonomy" id="191610"/>
    <lineage>
        <taxon>Bacteria</taxon>
        <taxon>Bacillati</taxon>
        <taxon>Actinomycetota</taxon>
        <taxon>Actinomycetes</taxon>
        <taxon>Mycobacteriales</taxon>
        <taxon>Corynebacteriaceae</taxon>
        <taxon>Corynebacterium</taxon>
    </lineage>
</organism>
<accession>A0ABM5QLQ0</accession>
<dbReference type="Proteomes" id="UP000028504">
    <property type="component" value="Chromosome"/>
</dbReference>
<feature type="region of interest" description="Disordered" evidence="1">
    <location>
        <begin position="28"/>
        <end position="56"/>
    </location>
</feature>
<proteinExistence type="predicted"/>
<protein>
    <recommendedName>
        <fullName evidence="5">Secreted protein</fullName>
    </recommendedName>
</protein>
<reference evidence="3 4" key="1">
    <citation type="submission" date="2014-07" db="EMBL/GenBank/DDBJ databases">
        <title>Complete genome sequence of Corynebacterium atypicum DSM 44849: identifiction of the mycolic acid biosynthesis genes.</title>
        <authorList>
            <person name="Tippelt A."/>
            <person name="Mollmann S."/>
            <person name="Albersmeier A."/>
            <person name="Jaenicke S."/>
            <person name="Ruckert C."/>
            <person name="Tauch A."/>
        </authorList>
    </citation>
    <scope>NUCLEOTIDE SEQUENCE [LARGE SCALE GENOMIC DNA]</scope>
    <source>
        <strain evidence="3 4">R2070</strain>
    </source>
</reference>
<evidence type="ECO:0000256" key="2">
    <source>
        <dbReference type="SAM" id="SignalP"/>
    </source>
</evidence>
<evidence type="ECO:0000256" key="1">
    <source>
        <dbReference type="SAM" id="MobiDB-lite"/>
    </source>
</evidence>
<name>A0ABM5QLQ0_9CORY</name>
<gene>
    <name evidence="3" type="ORF">CATYP_02295</name>
</gene>
<keyword evidence="2" id="KW-0732">Signal</keyword>